<accession>A0ABD3UZ90</accession>
<dbReference type="InterPro" id="IPR027417">
    <property type="entry name" value="P-loop_NTPase"/>
</dbReference>
<evidence type="ECO:0000256" key="8">
    <source>
        <dbReference type="ARBA" id="ARBA00048679"/>
    </source>
</evidence>
<dbReference type="CDD" id="cd00882">
    <property type="entry name" value="Ras_like_GTPase"/>
    <property type="match status" value="1"/>
</dbReference>
<name>A0ABD3UZ90_SINWO</name>
<dbReference type="InterPro" id="IPR032171">
    <property type="entry name" value="COR-A"/>
</dbReference>
<keyword evidence="6" id="KW-0067">ATP-binding</keyword>
<dbReference type="InterPro" id="IPR036388">
    <property type="entry name" value="WH-like_DNA-bd_sf"/>
</dbReference>
<dbReference type="Gene3D" id="3.30.70.1390">
    <property type="entry name" value="ROC domain from the Parkinson's disease-associated leucine-rich repeat kinase 2"/>
    <property type="match status" value="1"/>
</dbReference>
<feature type="non-terminal residue" evidence="11">
    <location>
        <position position="994"/>
    </location>
</feature>
<evidence type="ECO:0000256" key="5">
    <source>
        <dbReference type="ARBA" id="ARBA00022777"/>
    </source>
</evidence>
<evidence type="ECO:0000256" key="6">
    <source>
        <dbReference type="ARBA" id="ARBA00022840"/>
    </source>
</evidence>
<dbReference type="Pfam" id="PF16095">
    <property type="entry name" value="COR-A"/>
    <property type="match status" value="1"/>
</dbReference>
<dbReference type="GO" id="GO:0016301">
    <property type="term" value="F:kinase activity"/>
    <property type="evidence" value="ECO:0007669"/>
    <property type="project" value="UniProtKB-KW"/>
</dbReference>
<dbReference type="InterPro" id="IPR039788">
    <property type="entry name" value="NOL4/NOL4L"/>
</dbReference>
<keyword evidence="5" id="KW-0418">Kinase</keyword>
<dbReference type="Gene3D" id="3.40.50.300">
    <property type="entry name" value="P-loop containing nucleotide triphosphate hydrolases"/>
    <property type="match status" value="2"/>
</dbReference>
<evidence type="ECO:0000256" key="1">
    <source>
        <dbReference type="ARBA" id="ARBA00012513"/>
    </source>
</evidence>
<proteinExistence type="predicted"/>
<dbReference type="SUPFAM" id="SSF52540">
    <property type="entry name" value="P-loop containing nucleoside triphosphate hydrolases"/>
    <property type="match status" value="1"/>
</dbReference>
<evidence type="ECO:0000313" key="11">
    <source>
        <dbReference type="EMBL" id="KAL3854739.1"/>
    </source>
</evidence>
<dbReference type="InterPro" id="IPR043472">
    <property type="entry name" value="Macro_dom-like"/>
</dbReference>
<dbReference type="GO" id="GO:0005524">
    <property type="term" value="F:ATP binding"/>
    <property type="evidence" value="ECO:0007669"/>
    <property type="project" value="UniProtKB-KW"/>
</dbReference>
<comment type="caution">
    <text evidence="11">The sequence shown here is derived from an EMBL/GenBank/DDBJ whole genome shotgun (WGS) entry which is preliminary data.</text>
</comment>
<evidence type="ECO:0000256" key="7">
    <source>
        <dbReference type="ARBA" id="ARBA00047899"/>
    </source>
</evidence>
<sequence length="994" mass="113761">MKKVKKFIAGKRGTKADSAKVDSTDGDKTTRQDEVQQQTGVSKDDVKTTGGFSKNEEQDGLKLIIVPNKLSNKSEESKDGREGVLEFVIFGDIGRKTSLAKSGELDVINTYSSLAEMQDNREKFLKMSLEEKMKFYPKGFSPVPFDKLDSIATMYMTGKIQPNDVIHGRSIQYIVDSPNLRLKEAYLECLQKVNVHGIRTIVRFPRLRAAKIALNTVREWLSDESNASQVDAIIFCIYMDPKNWKVYSNLMPLYFPADLHEISKGPVIPAEILRMDEGSLRLYKQALKDGMEKVYSIRVMVVGHYGVGKTTLVQRLLGKDVNILERTSTEGIDIHMHCFDVSLTSQEWTVQEKDAEKYNRLQRLMKLINEKVQKVNISDEEDENKNLEEMERTEGAYANNGYYGDDIKRVDNVEQMEGIKVDFKSQQKESVVNTRHGTENNCHSDRKPFMASGNVDFVPSGSEKNDPAMEILKLLVDNAGKLKRVKVAKAGVSLWDFAGQFVFYTTHQTFLTTRAVYLLVIDLSQQITADVEDDECFFDREGMKVCKVHDLVEVWLNSIHTCSPSPEAGIPAVILVGTHADKISQDCRQKVCESVFTQIRYQLQDKPTRFHLANEDFVIDNTIFDPKLEELKRKIVELASEQPFWGEEVPARWLHLEQLLMKLKAAGVKVIPYSLVESLNKEGSIQIETKEELDLFLRFLHDTGTILYFNSVKLREKIVLDPQWLIDALKSLITAEMFVLKNPAVINKWYEFKEKGKLTIELIDAVWTKQENPELHDNKEHILLLMEQLNIVAKPRSFSNNGDEVKVESYFIAPCMLRQMTPKEVITPERNPQMESTSVLCYVFKEKFLPPPIFHRLLASCMACWPIAKNKRESLVFCGGCVFDLDHSHRIYLHFRDYVIFARITRMGIREKTPNGKLCLKVREFITEKLSEILECVGQRLDFEFGVQCPKCDGDSFDQIVPLSVLQGNAELACHCHDNSHVIISNDLLKFWFE</sequence>
<dbReference type="Pfam" id="PF08477">
    <property type="entry name" value="Roc"/>
    <property type="match status" value="1"/>
</dbReference>
<dbReference type="Proteomes" id="UP001634394">
    <property type="component" value="Unassembled WGS sequence"/>
</dbReference>
<dbReference type="EC" id="2.7.11.1" evidence="1"/>
<dbReference type="PROSITE" id="PS51424">
    <property type="entry name" value="ROC"/>
    <property type="match status" value="1"/>
</dbReference>
<feature type="compositionally biased region" description="Basic residues" evidence="9">
    <location>
        <begin position="1"/>
        <end position="13"/>
    </location>
</feature>
<evidence type="ECO:0000256" key="3">
    <source>
        <dbReference type="ARBA" id="ARBA00022737"/>
    </source>
</evidence>
<evidence type="ECO:0000256" key="9">
    <source>
        <dbReference type="SAM" id="MobiDB-lite"/>
    </source>
</evidence>
<gene>
    <name evidence="11" type="ORF">ACJMK2_013988</name>
</gene>
<dbReference type="PANTHER" id="PTHR12449">
    <property type="entry name" value="DEATH DOMAIN-CONTAINING PROTEIN"/>
    <property type="match status" value="1"/>
</dbReference>
<keyword evidence="12" id="KW-1185">Reference proteome</keyword>
<dbReference type="SUPFAM" id="SSF52949">
    <property type="entry name" value="Macro domain-like"/>
    <property type="match status" value="1"/>
</dbReference>
<evidence type="ECO:0000313" key="12">
    <source>
        <dbReference type="Proteomes" id="UP001634394"/>
    </source>
</evidence>
<evidence type="ECO:0000256" key="4">
    <source>
        <dbReference type="ARBA" id="ARBA00022741"/>
    </source>
</evidence>
<feature type="compositionally biased region" description="Basic and acidic residues" evidence="9">
    <location>
        <begin position="14"/>
        <end position="34"/>
    </location>
</feature>
<reference evidence="11 12" key="1">
    <citation type="submission" date="2024-11" db="EMBL/GenBank/DDBJ databases">
        <title>Chromosome-level genome assembly of the freshwater bivalve Anodonta woodiana.</title>
        <authorList>
            <person name="Chen X."/>
        </authorList>
    </citation>
    <scope>NUCLEOTIDE SEQUENCE [LARGE SCALE GENOMIC DNA]</scope>
    <source>
        <strain evidence="11">MN2024</strain>
        <tissue evidence="11">Gills</tissue>
    </source>
</reference>
<dbReference type="Gene3D" id="3.40.220.10">
    <property type="entry name" value="Leucine Aminopeptidase, subunit E, domain 1"/>
    <property type="match status" value="1"/>
</dbReference>
<dbReference type="AlphaFoldDB" id="A0ABD3UZ90"/>
<comment type="catalytic activity">
    <reaction evidence="7">
        <text>L-threonyl-[protein] + ATP = O-phospho-L-threonyl-[protein] + ADP + H(+)</text>
        <dbReference type="Rhea" id="RHEA:46608"/>
        <dbReference type="Rhea" id="RHEA-COMP:11060"/>
        <dbReference type="Rhea" id="RHEA-COMP:11605"/>
        <dbReference type="ChEBI" id="CHEBI:15378"/>
        <dbReference type="ChEBI" id="CHEBI:30013"/>
        <dbReference type="ChEBI" id="CHEBI:30616"/>
        <dbReference type="ChEBI" id="CHEBI:61977"/>
        <dbReference type="ChEBI" id="CHEBI:456216"/>
        <dbReference type="EC" id="2.7.11.1"/>
    </reaction>
</comment>
<feature type="domain" description="Roc" evidence="10">
    <location>
        <begin position="290"/>
        <end position="642"/>
    </location>
</feature>
<keyword evidence="4" id="KW-0547">Nucleotide-binding</keyword>
<keyword evidence="2" id="KW-0808">Transferase</keyword>
<dbReference type="InterPro" id="IPR020859">
    <property type="entry name" value="ROC"/>
</dbReference>
<keyword evidence="3" id="KW-0677">Repeat</keyword>
<dbReference type="Gene3D" id="1.10.10.10">
    <property type="entry name" value="Winged helix-like DNA-binding domain superfamily/Winged helix DNA-binding domain"/>
    <property type="match status" value="1"/>
</dbReference>
<evidence type="ECO:0000256" key="2">
    <source>
        <dbReference type="ARBA" id="ARBA00022679"/>
    </source>
</evidence>
<protein>
    <recommendedName>
        <fullName evidence="1">non-specific serine/threonine protein kinase</fullName>
        <ecNumber evidence="1">2.7.11.1</ecNumber>
    </recommendedName>
</protein>
<feature type="region of interest" description="Disordered" evidence="9">
    <location>
        <begin position="1"/>
        <end position="54"/>
    </location>
</feature>
<evidence type="ECO:0000259" key="10">
    <source>
        <dbReference type="PROSITE" id="PS51424"/>
    </source>
</evidence>
<dbReference type="PANTHER" id="PTHR12449:SF18">
    <property type="entry name" value="DEATH DOMAIN-CONTAINING PROTEIN"/>
    <property type="match status" value="1"/>
</dbReference>
<dbReference type="EMBL" id="JBJQND010000014">
    <property type="protein sequence ID" value="KAL3854739.1"/>
    <property type="molecule type" value="Genomic_DNA"/>
</dbReference>
<comment type="catalytic activity">
    <reaction evidence="8">
        <text>L-seryl-[protein] + ATP = O-phospho-L-seryl-[protein] + ADP + H(+)</text>
        <dbReference type="Rhea" id="RHEA:17989"/>
        <dbReference type="Rhea" id="RHEA-COMP:9863"/>
        <dbReference type="Rhea" id="RHEA-COMP:11604"/>
        <dbReference type="ChEBI" id="CHEBI:15378"/>
        <dbReference type="ChEBI" id="CHEBI:29999"/>
        <dbReference type="ChEBI" id="CHEBI:30616"/>
        <dbReference type="ChEBI" id="CHEBI:83421"/>
        <dbReference type="ChEBI" id="CHEBI:456216"/>
        <dbReference type="EC" id="2.7.11.1"/>
    </reaction>
</comment>
<organism evidence="11 12">
    <name type="scientific">Sinanodonta woodiana</name>
    <name type="common">Chinese pond mussel</name>
    <name type="synonym">Anodonta woodiana</name>
    <dbReference type="NCBI Taxonomy" id="1069815"/>
    <lineage>
        <taxon>Eukaryota</taxon>
        <taxon>Metazoa</taxon>
        <taxon>Spiralia</taxon>
        <taxon>Lophotrochozoa</taxon>
        <taxon>Mollusca</taxon>
        <taxon>Bivalvia</taxon>
        <taxon>Autobranchia</taxon>
        <taxon>Heteroconchia</taxon>
        <taxon>Palaeoheterodonta</taxon>
        <taxon>Unionida</taxon>
        <taxon>Unionoidea</taxon>
        <taxon>Unionidae</taxon>
        <taxon>Unioninae</taxon>
        <taxon>Sinanodonta</taxon>
    </lineage>
</organism>